<reference evidence="2 3" key="1">
    <citation type="journal article" date="2022" name="Nat. Plants">
        <title>Genomes of leafy and leafless Platanthera orchids illuminate the evolution of mycoheterotrophy.</title>
        <authorList>
            <person name="Li M.H."/>
            <person name="Liu K.W."/>
            <person name="Li Z."/>
            <person name="Lu H.C."/>
            <person name="Ye Q.L."/>
            <person name="Zhang D."/>
            <person name="Wang J.Y."/>
            <person name="Li Y.F."/>
            <person name="Zhong Z.M."/>
            <person name="Liu X."/>
            <person name="Yu X."/>
            <person name="Liu D.K."/>
            <person name="Tu X.D."/>
            <person name="Liu B."/>
            <person name="Hao Y."/>
            <person name="Liao X.Y."/>
            <person name="Jiang Y.T."/>
            <person name="Sun W.H."/>
            <person name="Chen J."/>
            <person name="Chen Y.Q."/>
            <person name="Ai Y."/>
            <person name="Zhai J.W."/>
            <person name="Wu S.S."/>
            <person name="Zhou Z."/>
            <person name="Hsiao Y.Y."/>
            <person name="Wu W.L."/>
            <person name="Chen Y.Y."/>
            <person name="Lin Y.F."/>
            <person name="Hsu J.L."/>
            <person name="Li C.Y."/>
            <person name="Wang Z.W."/>
            <person name="Zhao X."/>
            <person name="Zhong W.Y."/>
            <person name="Ma X.K."/>
            <person name="Ma L."/>
            <person name="Huang J."/>
            <person name="Chen G.Z."/>
            <person name="Huang M.Z."/>
            <person name="Huang L."/>
            <person name="Peng D.H."/>
            <person name="Luo Y.B."/>
            <person name="Zou S.Q."/>
            <person name="Chen S.P."/>
            <person name="Lan S."/>
            <person name="Tsai W.C."/>
            <person name="Van de Peer Y."/>
            <person name="Liu Z.J."/>
        </authorList>
    </citation>
    <scope>NUCLEOTIDE SEQUENCE [LARGE SCALE GENOMIC DNA]</scope>
    <source>
        <strain evidence="2">Lor287</strain>
    </source>
</reference>
<organism evidence="2 3">
    <name type="scientific">Platanthera zijinensis</name>
    <dbReference type="NCBI Taxonomy" id="2320716"/>
    <lineage>
        <taxon>Eukaryota</taxon>
        <taxon>Viridiplantae</taxon>
        <taxon>Streptophyta</taxon>
        <taxon>Embryophyta</taxon>
        <taxon>Tracheophyta</taxon>
        <taxon>Spermatophyta</taxon>
        <taxon>Magnoliopsida</taxon>
        <taxon>Liliopsida</taxon>
        <taxon>Asparagales</taxon>
        <taxon>Orchidaceae</taxon>
        <taxon>Orchidoideae</taxon>
        <taxon>Orchideae</taxon>
        <taxon>Orchidinae</taxon>
        <taxon>Platanthera</taxon>
    </lineage>
</organism>
<comment type="caution">
    <text evidence="2">The sequence shown here is derived from an EMBL/GenBank/DDBJ whole genome shotgun (WGS) entry which is preliminary data.</text>
</comment>
<dbReference type="EMBL" id="JBBWWQ010000021">
    <property type="protein sequence ID" value="KAK8914573.1"/>
    <property type="molecule type" value="Genomic_DNA"/>
</dbReference>
<name>A0AAP0AU41_9ASPA</name>
<dbReference type="AlphaFoldDB" id="A0AAP0AU41"/>
<feature type="region of interest" description="Disordered" evidence="1">
    <location>
        <begin position="92"/>
        <end position="117"/>
    </location>
</feature>
<keyword evidence="3" id="KW-1185">Reference proteome</keyword>
<evidence type="ECO:0000313" key="3">
    <source>
        <dbReference type="Proteomes" id="UP001418222"/>
    </source>
</evidence>
<accession>A0AAP0AU41</accession>
<proteinExistence type="predicted"/>
<dbReference type="Proteomes" id="UP001418222">
    <property type="component" value="Unassembled WGS sequence"/>
</dbReference>
<evidence type="ECO:0000313" key="2">
    <source>
        <dbReference type="EMBL" id="KAK8914573.1"/>
    </source>
</evidence>
<protein>
    <submittedName>
        <fullName evidence="2">Uncharacterized protein</fullName>
    </submittedName>
</protein>
<gene>
    <name evidence="2" type="ORF">KSP39_PZI024350</name>
</gene>
<evidence type="ECO:0000256" key="1">
    <source>
        <dbReference type="SAM" id="MobiDB-lite"/>
    </source>
</evidence>
<sequence>MEINNNFERRVDEAVQNIVKNVVFTALEMHGIYQGHQFSFGQFPSPELYNYSSGHFSAPDPCYFSAAAPGYYTSHGYFPVLSHHPHAQYRVESQAHASTQRQPFENHHSSDLQITQS</sequence>